<dbReference type="InterPro" id="IPR045387">
    <property type="entry name" value="DUF6524"/>
</dbReference>
<reference evidence="3" key="1">
    <citation type="submission" date="2023-07" db="EMBL/GenBank/DDBJ databases">
        <title>Ancylobacter moscoviensis sp. nov., facultatively methylotrophic bacteria from activated sludge and the reclassification of Starkeya novella (Starkey 1934) Kelly et al. 2000 as Ancylobacter novellus comb. nov., Starkeya koreensis Im et al. 2006 as Ancylobacter koreensis comb.nov., Angulomicrobium tetraedrale Vasil'eva et al. 1986 as Ancylobacter tetraedralis comb. nov., Angulomicrobium amanitiforme Fritz et al. 2004 as Ancylobacter amanitiformis comb. nov. and Methylorhabdus multivorans Doronina et al. 1996 as Ancylobacter multivorans comb. nov. and emended description of the genus Ancylobacter.</title>
        <authorList>
            <person name="Doronina N."/>
            <person name="Chemodurova A."/>
            <person name="Grouzdev D."/>
            <person name="Koziaeva V."/>
            <person name="Shi W."/>
            <person name="Wu L."/>
            <person name="Kaparullina E."/>
        </authorList>
    </citation>
    <scope>NUCLEOTIDE SEQUENCE [LARGE SCALE GENOMIC DNA]</scope>
    <source>
        <strain evidence="3">Jip08</strain>
    </source>
</reference>
<accession>A0ABT0DQ77</accession>
<proteinExistence type="predicted"/>
<feature type="transmembrane region" description="Helical" evidence="1">
    <location>
        <begin position="75"/>
        <end position="101"/>
    </location>
</feature>
<keyword evidence="3" id="KW-1185">Reference proteome</keyword>
<dbReference type="Pfam" id="PF20134">
    <property type="entry name" value="DUF6524"/>
    <property type="match status" value="1"/>
</dbReference>
<feature type="transmembrane region" description="Helical" evidence="1">
    <location>
        <begin position="12"/>
        <end position="31"/>
    </location>
</feature>
<name>A0ABT0DQ77_9HYPH</name>
<dbReference type="RefSeq" id="WP_247201946.1">
    <property type="nucleotide sequence ID" value="NZ_JALKCG010000007.1"/>
</dbReference>
<evidence type="ECO:0000256" key="1">
    <source>
        <dbReference type="SAM" id="Phobius"/>
    </source>
</evidence>
<feature type="transmembrane region" description="Helical" evidence="1">
    <location>
        <begin position="107"/>
        <end position="129"/>
    </location>
</feature>
<dbReference type="EMBL" id="JALKCG010000007">
    <property type="protein sequence ID" value="MCK0209436.1"/>
    <property type="molecule type" value="Genomic_DNA"/>
</dbReference>
<organism evidence="2 3">
    <name type="scientific">Ancylobacter koreensis</name>
    <dbReference type="NCBI Taxonomy" id="266121"/>
    <lineage>
        <taxon>Bacteria</taxon>
        <taxon>Pseudomonadati</taxon>
        <taxon>Pseudomonadota</taxon>
        <taxon>Alphaproteobacteria</taxon>
        <taxon>Hyphomicrobiales</taxon>
        <taxon>Xanthobacteraceae</taxon>
        <taxon>Ancylobacter</taxon>
    </lineage>
</organism>
<gene>
    <name evidence="2" type="ORF">MWN33_15485</name>
</gene>
<sequence>MARLDINPPIDFFRLFARRGLTATTLVFATYNPSGYSYYHWVTQQVGGPTTFQFFVGVGLFTCLVAFGRMAFLSIGYFGVTALSLLVIMSLIAGVGLGFFAFDDVHITTYFVLFWISMVIGVGTSWSFVQKRISGERDVLRTPP</sequence>
<keyword evidence="1" id="KW-0472">Membrane</keyword>
<evidence type="ECO:0000313" key="2">
    <source>
        <dbReference type="EMBL" id="MCK0209436.1"/>
    </source>
</evidence>
<keyword evidence="1" id="KW-0812">Transmembrane</keyword>
<evidence type="ECO:0000313" key="3">
    <source>
        <dbReference type="Proteomes" id="UP001202867"/>
    </source>
</evidence>
<keyword evidence="1" id="KW-1133">Transmembrane helix</keyword>
<feature type="transmembrane region" description="Helical" evidence="1">
    <location>
        <begin position="51"/>
        <end position="68"/>
    </location>
</feature>
<protein>
    <submittedName>
        <fullName evidence="2">DUF6524 family protein</fullName>
    </submittedName>
</protein>
<comment type="caution">
    <text evidence="2">The sequence shown here is derived from an EMBL/GenBank/DDBJ whole genome shotgun (WGS) entry which is preliminary data.</text>
</comment>
<dbReference type="Proteomes" id="UP001202867">
    <property type="component" value="Unassembled WGS sequence"/>
</dbReference>